<gene>
    <name evidence="2" type="ORF">MXF72_12300</name>
</gene>
<protein>
    <submittedName>
        <fullName evidence="2">Uncharacterized protein</fullName>
    </submittedName>
</protein>
<feature type="transmembrane region" description="Helical" evidence="1">
    <location>
        <begin position="180"/>
        <end position="198"/>
    </location>
</feature>
<sequence length="212" mass="23734">MLGGAAGAGGSGILGVLGLLKKLDITASVREDAVSLCPRARSNLRNLNNQIILKIEMIEARIFDTHKTVSEMRQKYVYFLLAAVGACIGFAVTQTSRLPLSIWSIPLAPALILWGASFLLGCRYIEQRANVITIRALLLERRQLELNNPNTELPPLPDTTEDLEAALKTLENRSSSSYKYQLVFFVSGTCFFLLWHIADMWRRIPEHMCLWV</sequence>
<evidence type="ECO:0000313" key="3">
    <source>
        <dbReference type="Proteomes" id="UP000830925"/>
    </source>
</evidence>
<reference evidence="2" key="1">
    <citation type="submission" date="2022-04" db="EMBL/GenBank/DDBJ databases">
        <title>Genomic mining of Alcaligenes faecalis D334 producing ectoin and derivatives.</title>
        <authorList>
            <person name="Doan V.T."/>
            <person name="Quach N.T."/>
            <person name="Vu T.-H.-N."/>
            <person name="Phi Q.-T."/>
        </authorList>
    </citation>
    <scope>NUCLEOTIDE SEQUENCE</scope>
    <source>
        <strain evidence="2">D334</strain>
    </source>
</reference>
<feature type="transmembrane region" description="Helical" evidence="1">
    <location>
        <begin position="76"/>
        <end position="94"/>
    </location>
</feature>
<organism evidence="2 3">
    <name type="scientific">Alcaligenes faecalis</name>
    <dbReference type="NCBI Taxonomy" id="511"/>
    <lineage>
        <taxon>Bacteria</taxon>
        <taxon>Pseudomonadati</taxon>
        <taxon>Pseudomonadota</taxon>
        <taxon>Betaproteobacteria</taxon>
        <taxon>Burkholderiales</taxon>
        <taxon>Alcaligenaceae</taxon>
        <taxon>Alcaligenes</taxon>
    </lineage>
</organism>
<keyword evidence="1" id="KW-0472">Membrane</keyword>
<dbReference type="AlphaFoldDB" id="A0AAE9H924"/>
<keyword evidence="1" id="KW-0812">Transmembrane</keyword>
<proteinExistence type="predicted"/>
<dbReference type="EMBL" id="CP095873">
    <property type="protein sequence ID" value="UPL20206.1"/>
    <property type="molecule type" value="Genomic_DNA"/>
</dbReference>
<feature type="transmembrane region" description="Helical" evidence="1">
    <location>
        <begin position="100"/>
        <end position="120"/>
    </location>
</feature>
<evidence type="ECO:0000256" key="1">
    <source>
        <dbReference type="SAM" id="Phobius"/>
    </source>
</evidence>
<accession>A0AAE9H924</accession>
<dbReference type="Proteomes" id="UP000830925">
    <property type="component" value="Chromosome"/>
</dbReference>
<dbReference type="RefSeq" id="WP_247965717.1">
    <property type="nucleotide sequence ID" value="NZ_CP095873.1"/>
</dbReference>
<evidence type="ECO:0000313" key="2">
    <source>
        <dbReference type="EMBL" id="UPL20206.1"/>
    </source>
</evidence>
<name>A0AAE9H924_ALCFA</name>
<keyword evidence="1" id="KW-1133">Transmembrane helix</keyword>